<dbReference type="STRING" id="4555.A0A368S7A3"/>
<proteinExistence type="predicted"/>
<feature type="compositionally biased region" description="Basic and acidic residues" evidence="1">
    <location>
        <begin position="151"/>
        <end position="168"/>
    </location>
</feature>
<feature type="compositionally biased region" description="Basic and acidic residues" evidence="1">
    <location>
        <begin position="114"/>
        <end position="137"/>
    </location>
</feature>
<feature type="region of interest" description="Disordered" evidence="1">
    <location>
        <begin position="1"/>
        <end position="168"/>
    </location>
</feature>
<protein>
    <submittedName>
        <fullName evidence="2">Uncharacterized protein</fullName>
    </submittedName>
</protein>
<accession>A0A368S7A3</accession>
<gene>
    <name evidence="2" type="ORF">SETIT_8G124800v2</name>
</gene>
<sequence length="168" mass="17169">MALEAQASRRHSPPRAPDAVTDPPAREAAWPDPDDPPTGTATAPPGSPPADPSTAVFVALRNHASTSKYLPPRATSCTANPDPARVWRPHRGREGGIGGGGGAGRRPAAIAEGAKWEGGGREASGDDGGRDGGRREAAGPAPPLSSLAGGRRWEGGQRREPSGRKGNK</sequence>
<reference evidence="2" key="2">
    <citation type="submission" date="2015-07" db="EMBL/GenBank/DDBJ databases">
        <authorList>
            <person name="Noorani M."/>
        </authorList>
    </citation>
    <scope>NUCLEOTIDE SEQUENCE</scope>
    <source>
        <strain evidence="2">Yugu1</strain>
    </source>
</reference>
<feature type="compositionally biased region" description="Low complexity" evidence="1">
    <location>
        <begin position="22"/>
        <end position="44"/>
    </location>
</feature>
<evidence type="ECO:0000256" key="1">
    <source>
        <dbReference type="SAM" id="MobiDB-lite"/>
    </source>
</evidence>
<evidence type="ECO:0000313" key="2">
    <source>
        <dbReference type="EMBL" id="RCV38223.1"/>
    </source>
</evidence>
<dbReference type="AlphaFoldDB" id="A0A368S7A3"/>
<name>A0A368S7A3_SETIT</name>
<dbReference type="EMBL" id="CM003535">
    <property type="protein sequence ID" value="RCV38223.1"/>
    <property type="molecule type" value="Genomic_DNA"/>
</dbReference>
<organism evidence="2">
    <name type="scientific">Setaria italica</name>
    <name type="common">Foxtail millet</name>
    <name type="synonym">Panicum italicum</name>
    <dbReference type="NCBI Taxonomy" id="4555"/>
    <lineage>
        <taxon>Eukaryota</taxon>
        <taxon>Viridiplantae</taxon>
        <taxon>Streptophyta</taxon>
        <taxon>Embryophyta</taxon>
        <taxon>Tracheophyta</taxon>
        <taxon>Spermatophyta</taxon>
        <taxon>Magnoliopsida</taxon>
        <taxon>Liliopsida</taxon>
        <taxon>Poales</taxon>
        <taxon>Poaceae</taxon>
        <taxon>PACMAD clade</taxon>
        <taxon>Panicoideae</taxon>
        <taxon>Panicodae</taxon>
        <taxon>Paniceae</taxon>
        <taxon>Cenchrinae</taxon>
        <taxon>Setaria</taxon>
    </lineage>
</organism>
<reference evidence="2" key="1">
    <citation type="journal article" date="2012" name="Nat. Biotechnol.">
        <title>Reference genome sequence of the model plant Setaria.</title>
        <authorList>
            <person name="Bennetzen J.L."/>
            <person name="Schmutz J."/>
            <person name="Wang H."/>
            <person name="Percifield R."/>
            <person name="Hawkins J."/>
            <person name="Pontaroli A.C."/>
            <person name="Estep M."/>
            <person name="Feng L."/>
            <person name="Vaughn J.N."/>
            <person name="Grimwood J."/>
            <person name="Jenkins J."/>
            <person name="Barry K."/>
            <person name="Lindquist E."/>
            <person name="Hellsten U."/>
            <person name="Deshpande S."/>
            <person name="Wang X."/>
            <person name="Wu X."/>
            <person name="Mitros T."/>
            <person name="Triplett J."/>
            <person name="Yang X."/>
            <person name="Ye C.Y."/>
            <person name="Mauro-Herrera M."/>
            <person name="Wang L."/>
            <person name="Li P."/>
            <person name="Sharma M."/>
            <person name="Sharma R."/>
            <person name="Ronald P.C."/>
            <person name="Panaud O."/>
            <person name="Kellogg E.A."/>
            <person name="Brutnell T.P."/>
            <person name="Doust A.N."/>
            <person name="Tuskan G.A."/>
            <person name="Rokhsar D."/>
            <person name="Devos K.M."/>
        </authorList>
    </citation>
    <scope>NUCLEOTIDE SEQUENCE [LARGE SCALE GENOMIC DNA]</scope>
    <source>
        <strain evidence="2">Yugu1</strain>
    </source>
</reference>
<feature type="compositionally biased region" description="Gly residues" evidence="1">
    <location>
        <begin position="95"/>
        <end position="104"/>
    </location>
</feature>